<dbReference type="Gene3D" id="3.40.50.720">
    <property type="entry name" value="NAD(P)-binding Rossmann-like Domain"/>
    <property type="match status" value="1"/>
</dbReference>
<protein>
    <submittedName>
        <fullName evidence="2">NAD(P)H-binding protein</fullName>
    </submittedName>
</protein>
<proteinExistence type="predicted"/>
<evidence type="ECO:0000313" key="3">
    <source>
        <dbReference type="Proteomes" id="UP001165267"/>
    </source>
</evidence>
<evidence type="ECO:0000313" key="2">
    <source>
        <dbReference type="EMBL" id="MCR2747396.1"/>
    </source>
</evidence>
<gene>
    <name evidence="2" type="ORF">NSP04_12105</name>
</gene>
<keyword evidence="3" id="KW-1185">Reference proteome</keyword>
<name>A0ABT1XJD3_9BURK</name>
<reference evidence="2" key="1">
    <citation type="submission" date="2022-07" db="EMBL/GenBank/DDBJ databases">
        <authorList>
            <person name="Xamxidin M."/>
        </authorList>
    </citation>
    <scope>NUCLEOTIDE SEQUENCE</scope>
    <source>
        <strain evidence="2">YS8-69</strain>
    </source>
</reference>
<dbReference type="Proteomes" id="UP001165267">
    <property type="component" value="Unassembled WGS sequence"/>
</dbReference>
<dbReference type="InterPro" id="IPR036291">
    <property type="entry name" value="NAD(P)-bd_dom_sf"/>
</dbReference>
<dbReference type="EMBL" id="JANKHG010000018">
    <property type="protein sequence ID" value="MCR2747396.1"/>
    <property type="molecule type" value="Genomic_DNA"/>
</dbReference>
<dbReference type="InterPro" id="IPR016040">
    <property type="entry name" value="NAD(P)-bd_dom"/>
</dbReference>
<accession>A0ABT1XJD3</accession>
<dbReference type="SUPFAM" id="SSF51735">
    <property type="entry name" value="NAD(P)-binding Rossmann-fold domains"/>
    <property type="match status" value="1"/>
</dbReference>
<sequence length="230" mass="24974">MQNAVSLRTAAFFYEGLNLEQKTLLLVGATGVVGQSVLAQALAHPQVGKVVALTRKPIALHPKLLNQVIDFNAIPEEAPWWQADALVCTLGTTIKVAKTAEQFRFVDYTLVSEFAALAAQNSVPCFVLNSAMMASPKAKGLYLRTKGEAEHAVKNAGIHSVVIARPGLLDGDREEFRLGEEIGLIASRLINPLLPKRLRSVKVEKLAHVMLEEALKAEPGVKVLESESFQ</sequence>
<dbReference type="PANTHER" id="PTHR14097">
    <property type="entry name" value="OXIDOREDUCTASE HTATIP2"/>
    <property type="match status" value="1"/>
</dbReference>
<evidence type="ECO:0000259" key="1">
    <source>
        <dbReference type="Pfam" id="PF13460"/>
    </source>
</evidence>
<comment type="caution">
    <text evidence="2">The sequence shown here is derived from an EMBL/GenBank/DDBJ whole genome shotgun (WGS) entry which is preliminary data.</text>
</comment>
<dbReference type="PANTHER" id="PTHR14097:SF7">
    <property type="entry name" value="OXIDOREDUCTASE HTATIP2"/>
    <property type="match status" value="1"/>
</dbReference>
<feature type="domain" description="NAD(P)-binding" evidence="1">
    <location>
        <begin position="28"/>
        <end position="181"/>
    </location>
</feature>
<organism evidence="2 3">
    <name type="scientific">Limnobacter parvus</name>
    <dbReference type="NCBI Taxonomy" id="2939690"/>
    <lineage>
        <taxon>Bacteria</taxon>
        <taxon>Pseudomonadati</taxon>
        <taxon>Pseudomonadota</taxon>
        <taxon>Betaproteobacteria</taxon>
        <taxon>Burkholderiales</taxon>
        <taxon>Burkholderiaceae</taxon>
        <taxon>Limnobacter</taxon>
    </lineage>
</organism>
<dbReference type="RefSeq" id="WP_257512609.1">
    <property type="nucleotide sequence ID" value="NZ_JANKHG010000018.1"/>
</dbReference>
<dbReference type="Pfam" id="PF13460">
    <property type="entry name" value="NAD_binding_10"/>
    <property type="match status" value="1"/>
</dbReference>